<dbReference type="OrthoDB" id="2425929at2759"/>
<dbReference type="STRING" id="1284197.S8BKM2"/>
<dbReference type="Gene3D" id="3.40.50.1820">
    <property type="entry name" value="alpha/beta hydrolase"/>
    <property type="match status" value="1"/>
</dbReference>
<dbReference type="PROSITE" id="PS00562">
    <property type="entry name" value="CBM1_1"/>
    <property type="match status" value="1"/>
</dbReference>
<feature type="domain" description="CBM1" evidence="6">
    <location>
        <begin position="348"/>
        <end position="384"/>
    </location>
</feature>
<dbReference type="EC" id="3.1.1.-" evidence="4"/>
<dbReference type="PANTHER" id="PTHR43037:SF5">
    <property type="entry name" value="FERULOYL ESTERASE"/>
    <property type="match status" value="1"/>
</dbReference>
<sequence>MRGIFSIIALFAAAVNGASLQSVSGWGSNPSGIQMSIYVPDRLAPRPPVVVILHGCGGSGQQMYSSSNFQPYADQYGFILIYPSSNTKQGIACWDNHTPQSLTHDGGSDTQGIVQQVQYTLNKYNGDPSRVYAMGFSSGAMMTNSLAATYPNIFEAGAPFSGVPADCFAGSGGSAPTNGNTSCAGGGIIKSAQEWGNFARNSYAGYNGRRTRMQIWHGAADTLVRPVLLQEELKQWSNVLGVSLASTQSNNPSSGYTAYVYGDGKQLVGYLEDGAGHGGVPYHESMVLSFFGVFTTPSTSTTTSTTTTTTTTSRTTTTTTTTSRTTTTTSTTSRTTTMVITTGVPPGPGQTKWGQCGGIGWTGPSSCSAPAACSTLNPYYAQCL</sequence>
<keyword evidence="1 4" id="KW-0719">Serine esterase</keyword>
<keyword evidence="8" id="KW-1185">Reference proteome</keyword>
<proteinExistence type="inferred from homology"/>
<dbReference type="InterPro" id="IPR000254">
    <property type="entry name" value="CBD"/>
</dbReference>
<dbReference type="GO" id="GO:0030248">
    <property type="term" value="F:cellulose binding"/>
    <property type="evidence" value="ECO:0007669"/>
    <property type="project" value="InterPro"/>
</dbReference>
<evidence type="ECO:0000259" key="6">
    <source>
        <dbReference type="PROSITE" id="PS51164"/>
    </source>
</evidence>
<name>S8BKM2_DACHA</name>
<dbReference type="InterPro" id="IPR050955">
    <property type="entry name" value="Plant_Biomass_Hydrol_Est"/>
</dbReference>
<comment type="caution">
    <text evidence="7">The sequence shown here is derived from an EMBL/GenBank/DDBJ whole genome shotgun (WGS) entry which is preliminary data.</text>
</comment>
<dbReference type="Proteomes" id="UP000015100">
    <property type="component" value="Unassembled WGS sequence"/>
</dbReference>
<keyword evidence="4" id="KW-0119">Carbohydrate metabolism</keyword>
<evidence type="ECO:0000313" key="8">
    <source>
        <dbReference type="Proteomes" id="UP000015100"/>
    </source>
</evidence>
<dbReference type="eggNOG" id="ENOG502QTDU">
    <property type="taxonomic scope" value="Eukaryota"/>
</dbReference>
<evidence type="ECO:0000256" key="5">
    <source>
        <dbReference type="SAM" id="MobiDB-lite"/>
    </source>
</evidence>
<dbReference type="InterPro" id="IPR010126">
    <property type="entry name" value="Esterase_phb"/>
</dbReference>
<accession>S8BKM2</accession>
<keyword evidence="4" id="KW-0624">Polysaccharide degradation</keyword>
<keyword evidence="3 4" id="KW-0378">Hydrolase</keyword>
<dbReference type="SMART" id="SM00236">
    <property type="entry name" value="fCBD"/>
    <property type="match status" value="1"/>
</dbReference>
<dbReference type="GO" id="GO:0052689">
    <property type="term" value="F:carboxylic ester hydrolase activity"/>
    <property type="evidence" value="ECO:0007669"/>
    <property type="project" value="UniProtKB-KW"/>
</dbReference>
<dbReference type="PANTHER" id="PTHR43037">
    <property type="entry name" value="UNNAMED PRODUCT-RELATED"/>
    <property type="match status" value="1"/>
</dbReference>
<keyword evidence="2 4" id="KW-0732">Signal</keyword>
<gene>
    <name evidence="7" type="ORF">H072_6327</name>
</gene>
<dbReference type="InterPro" id="IPR029058">
    <property type="entry name" value="AB_hydrolase_fold"/>
</dbReference>
<keyword evidence="4" id="KW-0964">Secreted</keyword>
<evidence type="ECO:0000313" key="7">
    <source>
        <dbReference type="EMBL" id="EPS39923.1"/>
    </source>
</evidence>
<dbReference type="Pfam" id="PF00734">
    <property type="entry name" value="CBM_1"/>
    <property type="match status" value="1"/>
</dbReference>
<dbReference type="HOGENOM" id="CLU_027551_1_1_1"/>
<dbReference type="GO" id="GO:0045493">
    <property type="term" value="P:xylan catabolic process"/>
    <property type="evidence" value="ECO:0007669"/>
    <property type="project" value="UniProtKB-UniRule"/>
</dbReference>
<comment type="subcellular location">
    <subcellularLocation>
        <location evidence="4">Secreted</location>
    </subcellularLocation>
</comment>
<feature type="chain" id="PRO_5029034690" description="Carboxylic ester hydrolase" evidence="4">
    <location>
        <begin position="18"/>
        <end position="384"/>
    </location>
</feature>
<dbReference type="PROSITE" id="PS51164">
    <property type="entry name" value="CBM1_2"/>
    <property type="match status" value="1"/>
</dbReference>
<dbReference type="EMBL" id="AQGS01000443">
    <property type="protein sequence ID" value="EPS39923.1"/>
    <property type="molecule type" value="Genomic_DNA"/>
</dbReference>
<dbReference type="SUPFAM" id="SSF53474">
    <property type="entry name" value="alpha/beta-Hydrolases"/>
    <property type="match status" value="2"/>
</dbReference>
<reference evidence="8" key="2">
    <citation type="submission" date="2013-04" db="EMBL/GenBank/DDBJ databases">
        <title>Genomic mechanisms accounting for the adaptation to parasitism in nematode-trapping fungi.</title>
        <authorList>
            <person name="Ahren D.G."/>
        </authorList>
    </citation>
    <scope>NUCLEOTIDE SEQUENCE [LARGE SCALE GENOMIC DNA]</scope>
    <source>
        <strain evidence="8">CBS 200.50</strain>
    </source>
</reference>
<dbReference type="OMA" id="VMLKFFG"/>
<dbReference type="AlphaFoldDB" id="S8BKM2"/>
<feature type="region of interest" description="Disordered" evidence="5">
    <location>
        <begin position="298"/>
        <end position="333"/>
    </location>
</feature>
<dbReference type="NCBIfam" id="TIGR01840">
    <property type="entry name" value="esterase_phb"/>
    <property type="match status" value="1"/>
</dbReference>
<protein>
    <recommendedName>
        <fullName evidence="4">Carboxylic ester hydrolase</fullName>
        <ecNumber evidence="4">3.1.1.-</ecNumber>
    </recommendedName>
</protein>
<evidence type="ECO:0000256" key="3">
    <source>
        <dbReference type="ARBA" id="ARBA00022801"/>
    </source>
</evidence>
<feature type="signal peptide" evidence="4">
    <location>
        <begin position="1"/>
        <end position="17"/>
    </location>
</feature>
<evidence type="ECO:0000256" key="1">
    <source>
        <dbReference type="ARBA" id="ARBA00022487"/>
    </source>
</evidence>
<dbReference type="Pfam" id="PF10503">
    <property type="entry name" value="Esterase_PHB"/>
    <property type="match status" value="1"/>
</dbReference>
<evidence type="ECO:0000256" key="2">
    <source>
        <dbReference type="ARBA" id="ARBA00022729"/>
    </source>
</evidence>
<organism evidence="7 8">
    <name type="scientific">Dactylellina haptotyla (strain CBS 200.50)</name>
    <name type="common">Nematode-trapping fungus</name>
    <name type="synonym">Monacrosporium haptotylum</name>
    <dbReference type="NCBI Taxonomy" id="1284197"/>
    <lineage>
        <taxon>Eukaryota</taxon>
        <taxon>Fungi</taxon>
        <taxon>Dikarya</taxon>
        <taxon>Ascomycota</taxon>
        <taxon>Pezizomycotina</taxon>
        <taxon>Orbiliomycetes</taxon>
        <taxon>Orbiliales</taxon>
        <taxon>Orbiliaceae</taxon>
        <taxon>Dactylellina</taxon>
    </lineage>
</organism>
<evidence type="ECO:0000256" key="4">
    <source>
        <dbReference type="RuleBase" id="RU367147"/>
    </source>
</evidence>
<reference evidence="7 8" key="1">
    <citation type="journal article" date="2013" name="PLoS Genet.">
        <title>Genomic mechanisms accounting for the adaptation to parasitism in nematode-trapping fungi.</title>
        <authorList>
            <person name="Meerupati T."/>
            <person name="Andersson K.M."/>
            <person name="Friman E."/>
            <person name="Kumar D."/>
            <person name="Tunlid A."/>
            <person name="Ahren D."/>
        </authorList>
    </citation>
    <scope>NUCLEOTIDE SEQUENCE [LARGE SCALE GENOMIC DNA]</scope>
    <source>
        <strain evidence="7 8">CBS 200.50</strain>
    </source>
</reference>
<comment type="function">
    <text evidence="4">Esterase involved in the hydrolysis of xylan, a major structural heterogeneous polysaccharide found in plant biomass representing the second most abundant polysaccharide in the biosphere, after cellulose.</text>
</comment>
<dbReference type="GO" id="GO:0005576">
    <property type="term" value="C:extracellular region"/>
    <property type="evidence" value="ECO:0007669"/>
    <property type="project" value="UniProtKB-SubCell"/>
</dbReference>
<comment type="similarity">
    <text evidence="4">Belongs to the carbohydrate esterase 1 (CE1) family.</text>
</comment>